<feature type="compositionally biased region" description="Low complexity" evidence="1">
    <location>
        <begin position="564"/>
        <end position="583"/>
    </location>
</feature>
<evidence type="ECO:0000256" key="1">
    <source>
        <dbReference type="SAM" id="MobiDB-lite"/>
    </source>
</evidence>
<dbReference type="Proteomes" id="UP000250235">
    <property type="component" value="Unassembled WGS sequence"/>
</dbReference>
<proteinExistence type="predicted"/>
<organism evidence="2 3">
    <name type="scientific">Dorcoceras hygrometricum</name>
    <dbReference type="NCBI Taxonomy" id="472368"/>
    <lineage>
        <taxon>Eukaryota</taxon>
        <taxon>Viridiplantae</taxon>
        <taxon>Streptophyta</taxon>
        <taxon>Embryophyta</taxon>
        <taxon>Tracheophyta</taxon>
        <taxon>Spermatophyta</taxon>
        <taxon>Magnoliopsida</taxon>
        <taxon>eudicotyledons</taxon>
        <taxon>Gunneridae</taxon>
        <taxon>Pentapetalae</taxon>
        <taxon>asterids</taxon>
        <taxon>lamiids</taxon>
        <taxon>Lamiales</taxon>
        <taxon>Gesneriaceae</taxon>
        <taxon>Didymocarpoideae</taxon>
        <taxon>Trichosporeae</taxon>
        <taxon>Loxocarpinae</taxon>
        <taxon>Dorcoceras</taxon>
    </lineage>
</organism>
<reference evidence="2 3" key="1">
    <citation type="journal article" date="2015" name="Proc. Natl. Acad. Sci. U.S.A.">
        <title>The resurrection genome of Boea hygrometrica: A blueprint for survival of dehydration.</title>
        <authorList>
            <person name="Xiao L."/>
            <person name="Yang G."/>
            <person name="Zhang L."/>
            <person name="Yang X."/>
            <person name="Zhao S."/>
            <person name="Ji Z."/>
            <person name="Zhou Q."/>
            <person name="Hu M."/>
            <person name="Wang Y."/>
            <person name="Chen M."/>
            <person name="Xu Y."/>
            <person name="Jin H."/>
            <person name="Xiao X."/>
            <person name="Hu G."/>
            <person name="Bao F."/>
            <person name="Hu Y."/>
            <person name="Wan P."/>
            <person name="Li L."/>
            <person name="Deng X."/>
            <person name="Kuang T."/>
            <person name="Xiang C."/>
            <person name="Zhu J.K."/>
            <person name="Oliver M.J."/>
            <person name="He Y."/>
        </authorList>
    </citation>
    <scope>NUCLEOTIDE SEQUENCE [LARGE SCALE GENOMIC DNA]</scope>
    <source>
        <strain evidence="3">cv. XS01</strain>
    </source>
</reference>
<evidence type="ECO:0000313" key="3">
    <source>
        <dbReference type="Proteomes" id="UP000250235"/>
    </source>
</evidence>
<feature type="region of interest" description="Disordered" evidence="1">
    <location>
        <begin position="437"/>
        <end position="504"/>
    </location>
</feature>
<feature type="compositionally biased region" description="Basic residues" evidence="1">
    <location>
        <begin position="588"/>
        <end position="599"/>
    </location>
</feature>
<feature type="compositionally biased region" description="Basic and acidic residues" evidence="1">
    <location>
        <begin position="225"/>
        <end position="237"/>
    </location>
</feature>
<dbReference type="AlphaFoldDB" id="A0A2Z7AXB0"/>
<evidence type="ECO:0000313" key="2">
    <source>
        <dbReference type="EMBL" id="KZV26495.1"/>
    </source>
</evidence>
<feature type="compositionally biased region" description="Low complexity" evidence="1">
    <location>
        <begin position="440"/>
        <end position="449"/>
    </location>
</feature>
<name>A0A2Z7AXB0_9LAMI</name>
<keyword evidence="3" id="KW-1185">Reference proteome</keyword>
<accession>A0A2Z7AXB0</accession>
<feature type="region of interest" description="Disordered" evidence="1">
    <location>
        <begin position="218"/>
        <end position="263"/>
    </location>
</feature>
<protein>
    <recommendedName>
        <fullName evidence="4">CCHC-type domain-containing protein</fullName>
    </recommendedName>
</protein>
<sequence>MATTFIVNVLKVNFESVLSMEHARMMNMFQSLEESGLKGFLGVLGSVYEGSLIEFFSNAKGTANKKKDMKVECPLLHDIVAKSLCAKAGSFDVVTTEKLEMMVTIGADLKVNWGHILFHTLVVVVYMPSYQSQGFAVPLSFMLAKRVKADLGESVALHPLKVLNNRSVLTYMKNDQAVPKLNKPDKEASEKKKLVKDKVVKQKKEAVIVVNKQMVAGSQATPAKSKSDTSSDEDTRPLAKLGAAKKDGPGAKRKLVLDPSDSESTVSLPLLDIKKNQRMKRPKLMKPTADDKAKSNPGPIPDIQLRLRKFPLLLLKKQIWSRIDPAAKGKDILEAFVRPNPVEEHCLLRANRGNASAQVYRYQPGLPLLVPESSAAGCILDNSTEITWDEILAIEHRAHEEEQPTPEAEETARIEQQALEYFEELSHVLHNVEETEAEAEAVAVNSQEHQAQEEEHQAQAAEHQAQEDEQPAHEQQAQEEPAQEAEQEVDRLAQAGSSHSCPSHSRFYVHSSALVRNNEDRQGPSAKICCVERGIQSLVLGDQLMADTMTECRLVFSVGFVTSSRDSSQSDHQPQQPQVAQQSDRQRFRPHGQQFKKKSGSGSSGSGSSSSSGSRVEFCGFCGGKHSSTQCVGVQGSCNLCGQYVHFSRVCPSAGSQQIAAQPQVRGGQSRGCSPQFQ</sequence>
<gene>
    <name evidence="2" type="ORF">F511_19792</name>
</gene>
<evidence type="ECO:0008006" key="4">
    <source>
        <dbReference type="Google" id="ProtNLM"/>
    </source>
</evidence>
<feature type="region of interest" description="Disordered" evidence="1">
    <location>
        <begin position="564"/>
        <end position="612"/>
    </location>
</feature>
<dbReference type="EMBL" id="KV011221">
    <property type="protein sequence ID" value="KZV26495.1"/>
    <property type="molecule type" value="Genomic_DNA"/>
</dbReference>
<feature type="region of interest" description="Disordered" evidence="1">
    <location>
        <begin position="280"/>
        <end position="301"/>
    </location>
</feature>